<dbReference type="GO" id="GO:0045944">
    <property type="term" value="P:positive regulation of transcription by RNA polymerase II"/>
    <property type="evidence" value="ECO:0007669"/>
    <property type="project" value="TreeGrafter"/>
</dbReference>
<evidence type="ECO:0000313" key="9">
    <source>
        <dbReference type="Proteomes" id="UP000002037"/>
    </source>
</evidence>
<dbReference type="GO" id="GO:0008270">
    <property type="term" value="F:zinc ion binding"/>
    <property type="evidence" value="ECO:0007669"/>
    <property type="project" value="InterPro"/>
</dbReference>
<protein>
    <recommendedName>
        <fullName evidence="7">Zn(2)-C6 fungal-type domain-containing protein</fullName>
    </recommendedName>
</protein>
<dbReference type="AlphaFoldDB" id="C5M8J0"/>
<dbReference type="OrthoDB" id="2943660at2759"/>
<organism evidence="8 9">
    <name type="scientific">Candida tropicalis (strain ATCC MYA-3404 / T1)</name>
    <name type="common">Yeast</name>
    <dbReference type="NCBI Taxonomy" id="294747"/>
    <lineage>
        <taxon>Eukaryota</taxon>
        <taxon>Fungi</taxon>
        <taxon>Dikarya</taxon>
        <taxon>Ascomycota</taxon>
        <taxon>Saccharomycotina</taxon>
        <taxon>Pichiomycetes</taxon>
        <taxon>Debaryomycetaceae</taxon>
        <taxon>Candida/Lodderomyces clade</taxon>
        <taxon>Candida</taxon>
    </lineage>
</organism>
<dbReference type="GO" id="GO:0000981">
    <property type="term" value="F:DNA-binding transcription factor activity, RNA polymerase II-specific"/>
    <property type="evidence" value="ECO:0007669"/>
    <property type="project" value="InterPro"/>
</dbReference>
<reference evidence="8 9" key="1">
    <citation type="journal article" date="2009" name="Nature">
        <title>Evolution of pathogenicity and sexual reproduction in eight Candida genomes.</title>
        <authorList>
            <person name="Butler G."/>
            <person name="Rasmussen M.D."/>
            <person name="Lin M.F."/>
            <person name="Santos M.A."/>
            <person name="Sakthikumar S."/>
            <person name="Munro C.A."/>
            <person name="Rheinbay E."/>
            <person name="Grabherr M."/>
            <person name="Forche A."/>
            <person name="Reedy J.L."/>
            <person name="Agrafioti I."/>
            <person name="Arnaud M.B."/>
            <person name="Bates S."/>
            <person name="Brown A.J."/>
            <person name="Brunke S."/>
            <person name="Costanzo M.C."/>
            <person name="Fitzpatrick D.A."/>
            <person name="de Groot P.W."/>
            <person name="Harris D."/>
            <person name="Hoyer L.L."/>
            <person name="Hube B."/>
            <person name="Klis F.M."/>
            <person name="Kodira C."/>
            <person name="Lennard N."/>
            <person name="Logue M.E."/>
            <person name="Martin R."/>
            <person name="Neiman A.M."/>
            <person name="Nikolaou E."/>
            <person name="Quail M.A."/>
            <person name="Quinn J."/>
            <person name="Santos M.C."/>
            <person name="Schmitzberger F.F."/>
            <person name="Sherlock G."/>
            <person name="Shah P."/>
            <person name="Silverstein K.A."/>
            <person name="Skrzypek M.S."/>
            <person name="Soll D."/>
            <person name="Staggs R."/>
            <person name="Stansfield I."/>
            <person name="Stumpf M.P."/>
            <person name="Sudbery P.E."/>
            <person name="Srikantha T."/>
            <person name="Zeng Q."/>
            <person name="Berman J."/>
            <person name="Berriman M."/>
            <person name="Heitman J."/>
            <person name="Gow N.A."/>
            <person name="Lorenz M.C."/>
            <person name="Birren B.W."/>
            <person name="Kellis M."/>
            <person name="Cuomo C.A."/>
        </authorList>
    </citation>
    <scope>NUCLEOTIDE SEQUENCE [LARGE SCALE GENOMIC DNA]</scope>
    <source>
        <strain evidence="9">ATCC MYA-3404 / T1</strain>
    </source>
</reference>
<feature type="compositionally biased region" description="Basic and acidic residues" evidence="6">
    <location>
        <begin position="285"/>
        <end position="296"/>
    </location>
</feature>
<gene>
    <name evidence="8" type="ORF">CTRG_02712</name>
</gene>
<keyword evidence="1" id="KW-0479">Metal-binding</keyword>
<dbReference type="InterPro" id="IPR001138">
    <property type="entry name" value="Zn2Cys6_DnaBD"/>
</dbReference>
<keyword evidence="4" id="KW-0804">Transcription</keyword>
<dbReference type="InterPro" id="IPR007219">
    <property type="entry name" value="XnlR_reg_dom"/>
</dbReference>
<dbReference type="InterPro" id="IPR036864">
    <property type="entry name" value="Zn2-C6_fun-type_DNA-bd_sf"/>
</dbReference>
<name>C5M8J0_CANTT</name>
<evidence type="ECO:0000256" key="6">
    <source>
        <dbReference type="SAM" id="MobiDB-lite"/>
    </source>
</evidence>
<dbReference type="GeneID" id="8302101"/>
<feature type="region of interest" description="Disordered" evidence="6">
    <location>
        <begin position="203"/>
        <end position="246"/>
    </location>
</feature>
<dbReference type="eggNOG" id="ENOG502QRPQ">
    <property type="taxonomic scope" value="Eukaryota"/>
</dbReference>
<keyword evidence="5" id="KW-0539">Nucleus</keyword>
<dbReference type="EMBL" id="GG692397">
    <property type="protein sequence ID" value="EER33894.1"/>
    <property type="molecule type" value="Genomic_DNA"/>
</dbReference>
<accession>C5M8J0</accession>
<feature type="compositionally biased region" description="Basic residues" evidence="6">
    <location>
        <begin position="274"/>
        <end position="284"/>
    </location>
</feature>
<dbReference type="SMART" id="SM00906">
    <property type="entry name" value="Fungal_trans"/>
    <property type="match status" value="1"/>
</dbReference>
<dbReference type="SUPFAM" id="SSF57701">
    <property type="entry name" value="Zn2/Cys6 DNA-binding domain"/>
    <property type="match status" value="1"/>
</dbReference>
<evidence type="ECO:0000313" key="8">
    <source>
        <dbReference type="EMBL" id="EER33894.1"/>
    </source>
</evidence>
<evidence type="ECO:0000259" key="7">
    <source>
        <dbReference type="PROSITE" id="PS50048"/>
    </source>
</evidence>
<dbReference type="HOGENOM" id="CLU_005934_0_0_1"/>
<evidence type="ECO:0000256" key="5">
    <source>
        <dbReference type="ARBA" id="ARBA00023242"/>
    </source>
</evidence>
<evidence type="ECO:0000256" key="2">
    <source>
        <dbReference type="ARBA" id="ARBA00023015"/>
    </source>
</evidence>
<feature type="domain" description="Zn(2)-C6 fungal-type" evidence="7">
    <location>
        <begin position="20"/>
        <end position="49"/>
    </location>
</feature>
<sequence length="1051" mass="121589">MTESEVVSKPKQKRNRLSLNCLNCKRRKIKCDRESPCKQCIKSKLDCEYQQPGITKHDDKDSIDFSGHESRIQQLGIPAKYNLPEYQSELQELKHRIRELEASEPSRKRQKLALPSTSISEVKSYKYNPEKNPTFVGINPYSDVNERINFYSGYNSIFITAVSRRYNSGPFSWLSFLKKDPALFHAWKYLKAQRAEHIGHLKKVARDDNEPQCALESSDLPKPIHLDPHDKALHDEDEDKSNLKEKSLDNSLDKTFHAMVMDRDGFTDYRMYGKTKKKRSKSQKKKSEKDKMNDEKSLSHIVSMNKHGISLGLTVYEGTIDKELQLIERLSMVLPKQRVIWTLINKFFALLYPFMPIIDETEFKTEITRILGPEEYNETAVEVSVEKRLDFAYLGIMLVILRLTYLSLFSNRNCQNEKNLHTTDPSKEAQELKYLLSNPINITLVNMAQECLEQFDLMRRTNFAVLQCAFMLKLYRMFAPEDGDGADAGDSQTYNAMLIQMAYSMGINREPVRNSYDDHQDDLKTNNIQRKIWNFLVISDIAQAYQYGNPLNIEKKYYDTSLPFHIPGNENIKDVELEKHVIGIFSYFEICYDKLYEILDSTLNIKKQIKLSELASQITSFEVYLHANFGTLKEFLVPFDEKVYGYSFIKVMKCRTYINMKLFLNTLFYHLFLHYEKQQNTEFAYFYLKKILACQIGEFLPSVFHLIADNGTNFGKAGDLMLNPTIVAMIDRMTDVNFAILVRLNATIYQMKQDKMNHNKKLLSDQIYRNKFAKLTQAALRLKKTCDYFVVAMSKLSQRYYYAWRVTKAHTFVLKNISDDEFYATQSPATLFLELSDEQLSELTSLVRTNIDKNCPIMKNQNNTTICIEKEIHEDEKEVECVSNKSSESAPNPVSLPSPVVPQASSIPTPDIMKVSSVVDNSNQLGQQFVEDEFDWEIDFNMMNSTEIDNLWLQMAQMKNDISPTNSMYGNNQSNSSTTPANYTYKFNQKIVNSTEVQPATPSNVTSNNPETINNGGIANYQDKDDATRLLRELEIFDTLPFERFFGSTGL</sequence>
<dbReference type="CDD" id="cd12148">
    <property type="entry name" value="fungal_TF_MHR"/>
    <property type="match status" value="1"/>
</dbReference>
<dbReference type="Pfam" id="PF04082">
    <property type="entry name" value="Fungal_trans"/>
    <property type="match status" value="1"/>
</dbReference>
<dbReference type="InterPro" id="IPR050675">
    <property type="entry name" value="OAF3"/>
</dbReference>
<dbReference type="VEuPathDB" id="FungiDB:CTRG_02712"/>
<evidence type="ECO:0000256" key="4">
    <source>
        <dbReference type="ARBA" id="ARBA00023163"/>
    </source>
</evidence>
<dbReference type="SMART" id="SM00066">
    <property type="entry name" value="GAL4"/>
    <property type="match status" value="1"/>
</dbReference>
<dbReference type="RefSeq" id="XP_002548415.1">
    <property type="nucleotide sequence ID" value="XM_002548369.1"/>
</dbReference>
<dbReference type="GO" id="GO:0005634">
    <property type="term" value="C:nucleus"/>
    <property type="evidence" value="ECO:0007669"/>
    <property type="project" value="TreeGrafter"/>
</dbReference>
<dbReference type="GO" id="GO:0006351">
    <property type="term" value="P:DNA-templated transcription"/>
    <property type="evidence" value="ECO:0007669"/>
    <property type="project" value="InterPro"/>
</dbReference>
<dbReference type="PANTHER" id="PTHR31069">
    <property type="entry name" value="OLEATE-ACTIVATED TRANSCRIPTION FACTOR 1-RELATED"/>
    <property type="match status" value="1"/>
</dbReference>
<dbReference type="Gene3D" id="4.10.240.10">
    <property type="entry name" value="Zn(2)-C6 fungal-type DNA-binding domain"/>
    <property type="match status" value="1"/>
</dbReference>
<dbReference type="GO" id="GO:0000978">
    <property type="term" value="F:RNA polymerase II cis-regulatory region sequence-specific DNA binding"/>
    <property type="evidence" value="ECO:0007669"/>
    <property type="project" value="TreeGrafter"/>
</dbReference>
<dbReference type="PROSITE" id="PS50048">
    <property type="entry name" value="ZN2_CY6_FUNGAL_2"/>
    <property type="match status" value="1"/>
</dbReference>
<dbReference type="CDD" id="cd00067">
    <property type="entry name" value="GAL4"/>
    <property type="match status" value="1"/>
</dbReference>
<dbReference type="PANTHER" id="PTHR31069:SF12">
    <property type="entry name" value="TRANSCRIPTION FACTOR DOMAIN-CONTAINING PROTEIN"/>
    <property type="match status" value="1"/>
</dbReference>
<evidence type="ECO:0000256" key="1">
    <source>
        <dbReference type="ARBA" id="ARBA00022723"/>
    </source>
</evidence>
<proteinExistence type="predicted"/>
<keyword evidence="9" id="KW-1185">Reference proteome</keyword>
<keyword evidence="2" id="KW-0805">Transcription regulation</keyword>
<keyword evidence="3" id="KW-0238">DNA-binding</keyword>
<dbReference type="Proteomes" id="UP000002037">
    <property type="component" value="Unassembled WGS sequence"/>
</dbReference>
<dbReference type="KEGG" id="ctp:CTRG_02712"/>
<dbReference type="Pfam" id="PF00172">
    <property type="entry name" value="Zn_clus"/>
    <property type="match status" value="1"/>
</dbReference>
<evidence type="ECO:0000256" key="3">
    <source>
        <dbReference type="ARBA" id="ARBA00023125"/>
    </source>
</evidence>
<feature type="region of interest" description="Disordered" evidence="6">
    <location>
        <begin position="274"/>
        <end position="296"/>
    </location>
</feature>
<feature type="compositionally biased region" description="Basic and acidic residues" evidence="6">
    <location>
        <begin position="222"/>
        <end position="246"/>
    </location>
</feature>